<feature type="region of interest" description="Disordered" evidence="1">
    <location>
        <begin position="1257"/>
        <end position="1282"/>
    </location>
</feature>
<dbReference type="PANTHER" id="PTHR13950">
    <property type="entry name" value="RABCONNECTIN-RELATED"/>
    <property type="match status" value="1"/>
</dbReference>
<dbReference type="EMBL" id="KN822018">
    <property type="protein sequence ID" value="KIM66334.1"/>
    <property type="molecule type" value="Genomic_DNA"/>
</dbReference>
<feature type="compositionally biased region" description="Polar residues" evidence="1">
    <location>
        <begin position="1259"/>
        <end position="1276"/>
    </location>
</feature>
<dbReference type="InterPro" id="IPR052208">
    <property type="entry name" value="DmX-like/RAVE_component"/>
</dbReference>
<dbReference type="PANTHER" id="PTHR13950:SF9">
    <property type="entry name" value="RABCONNECTIN-3A"/>
    <property type="match status" value="1"/>
</dbReference>
<dbReference type="SUPFAM" id="SSF50978">
    <property type="entry name" value="WD40 repeat-like"/>
    <property type="match status" value="2"/>
</dbReference>
<evidence type="ECO:0000259" key="2">
    <source>
        <dbReference type="Pfam" id="PF12234"/>
    </source>
</evidence>
<name>A0A0C3EDC5_9AGAM</name>
<protein>
    <recommendedName>
        <fullName evidence="2">RAVE complex protein Rav1 C-terminal domain-containing protein</fullName>
    </recommendedName>
</protein>
<evidence type="ECO:0000313" key="3">
    <source>
        <dbReference type="EMBL" id="KIM66334.1"/>
    </source>
</evidence>
<feature type="domain" description="RAVE complex protein Rav1 C-terminal" evidence="2">
    <location>
        <begin position="577"/>
        <end position="1208"/>
    </location>
</feature>
<dbReference type="Pfam" id="PF12234">
    <property type="entry name" value="Rav1p_C"/>
    <property type="match status" value="1"/>
</dbReference>
<dbReference type="HOGENOM" id="CLU_000310_0_1_1"/>
<evidence type="ECO:0000256" key="1">
    <source>
        <dbReference type="SAM" id="MobiDB-lite"/>
    </source>
</evidence>
<gene>
    <name evidence="3" type="ORF">SCLCIDRAFT_1211576</name>
</gene>
<dbReference type="STRING" id="1036808.A0A0C3EDC5"/>
<reference evidence="3 4" key="1">
    <citation type="submission" date="2014-04" db="EMBL/GenBank/DDBJ databases">
        <authorList>
            <consortium name="DOE Joint Genome Institute"/>
            <person name="Kuo A."/>
            <person name="Kohler A."/>
            <person name="Nagy L.G."/>
            <person name="Floudas D."/>
            <person name="Copeland A."/>
            <person name="Barry K.W."/>
            <person name="Cichocki N."/>
            <person name="Veneault-Fourrey C."/>
            <person name="LaButti K."/>
            <person name="Lindquist E.A."/>
            <person name="Lipzen A."/>
            <person name="Lundell T."/>
            <person name="Morin E."/>
            <person name="Murat C."/>
            <person name="Sun H."/>
            <person name="Tunlid A."/>
            <person name="Henrissat B."/>
            <person name="Grigoriev I.V."/>
            <person name="Hibbett D.S."/>
            <person name="Martin F."/>
            <person name="Nordberg H.P."/>
            <person name="Cantor M.N."/>
            <person name="Hua S.X."/>
        </authorList>
    </citation>
    <scope>NUCLEOTIDE SEQUENCE [LARGE SCALE GENOMIC DNA]</scope>
    <source>
        <strain evidence="3 4">Foug A</strain>
    </source>
</reference>
<dbReference type="OrthoDB" id="342131at2759"/>
<dbReference type="GO" id="GO:0007035">
    <property type="term" value="P:vacuolar acidification"/>
    <property type="evidence" value="ECO:0007669"/>
    <property type="project" value="TreeGrafter"/>
</dbReference>
<evidence type="ECO:0000313" key="4">
    <source>
        <dbReference type="Proteomes" id="UP000053989"/>
    </source>
</evidence>
<dbReference type="InParanoid" id="A0A0C3EDC5"/>
<keyword evidence="4" id="KW-1185">Reference proteome</keyword>
<reference evidence="4" key="2">
    <citation type="submission" date="2015-01" db="EMBL/GenBank/DDBJ databases">
        <title>Evolutionary Origins and Diversification of the Mycorrhizal Mutualists.</title>
        <authorList>
            <consortium name="DOE Joint Genome Institute"/>
            <consortium name="Mycorrhizal Genomics Consortium"/>
            <person name="Kohler A."/>
            <person name="Kuo A."/>
            <person name="Nagy L.G."/>
            <person name="Floudas D."/>
            <person name="Copeland A."/>
            <person name="Barry K.W."/>
            <person name="Cichocki N."/>
            <person name="Veneault-Fourrey C."/>
            <person name="LaButti K."/>
            <person name="Lindquist E.A."/>
            <person name="Lipzen A."/>
            <person name="Lundell T."/>
            <person name="Morin E."/>
            <person name="Murat C."/>
            <person name="Riley R."/>
            <person name="Ohm R."/>
            <person name="Sun H."/>
            <person name="Tunlid A."/>
            <person name="Henrissat B."/>
            <person name="Grigoriev I.V."/>
            <person name="Hibbett D.S."/>
            <person name="Martin F."/>
        </authorList>
    </citation>
    <scope>NUCLEOTIDE SEQUENCE [LARGE SCALE GENOMIC DNA]</scope>
    <source>
        <strain evidence="4">Foug A</strain>
    </source>
</reference>
<dbReference type="GO" id="GO:0043291">
    <property type="term" value="C:RAVE complex"/>
    <property type="evidence" value="ECO:0007669"/>
    <property type="project" value="TreeGrafter"/>
</dbReference>
<dbReference type="InterPro" id="IPR036322">
    <property type="entry name" value="WD40_repeat_dom_sf"/>
</dbReference>
<dbReference type="InterPro" id="IPR015943">
    <property type="entry name" value="WD40/YVTN_repeat-like_dom_sf"/>
</dbReference>
<dbReference type="InterPro" id="IPR022033">
    <property type="entry name" value="Rav1p_C"/>
</dbReference>
<dbReference type="Gene3D" id="2.130.10.10">
    <property type="entry name" value="YVTN repeat-like/Quinoprotein amine dehydrogenase"/>
    <property type="match status" value="2"/>
</dbReference>
<dbReference type="FunCoup" id="A0A0C3EDC5">
    <property type="interactions" value="96"/>
</dbReference>
<proteinExistence type="predicted"/>
<dbReference type="Proteomes" id="UP000053989">
    <property type="component" value="Unassembled WGS sequence"/>
</dbReference>
<sequence>MLDLVRTFTGCPAGPLSCLILPHATLVVYPTADAVVVLDASSLTLVRVLALREVFPDSQHVNVAISCLAVDPALTIIVASAGSRIAAWSLSGVQSNTFRVHSSLRLPDDDQVTALDCRSGLLAVGSQSGLSIFTLILENDLLTWSKKWSASVVTPCSVRFAPTLAYIATITSKDTQVRVYSTTSGVESQGISHPRPVSDVMWRYASALRGDDPVLFTITSDSVLRIFFPVVDSPQHLQLHLAVDLFISLPFTTSSNFRSYSSSKIACLDKEITSQIIKTALAGSTSNGVGPGTDDLREIDERSDLFIRVLSDGSIILSAVVNIDRKPPTLLRHFLLSYSPPGLIYPPPTNLYLLPCAGTMTLTLVTSPPLRTFEISPITLLSGRADSLRLLAAGSDQRPREKSKISQFVRTPTGRGVAVMRIDGVETWSVTDSGTNLAPIDSWSSTDLVVVMDGGKLVATYSADTSVLTMHSDPPSVLSLPHISALFSVPSRSDHESIIGVTEEKSILHIYISSGPNPSLLLHSRGTLPLAQTPKFLLPVDPMAWSRTTTSEEYDQLLSVSEDGELCFWVLEYGKCVGWRCSGRVRTRRRNFTKASCSSAKKSALVTRSADGQELTIWDSNESEFASGLEHQRTFSAAEPIHDLDWSSTPDNQSILAVGFTHHIELLCQQRKTYFDNEPGWVMCWKVEVGNFVPYPITDSIWLANGSLLVGAGHQMFLYAQTSSVDAGRTECSLFEYVARINGPLEDYHPQMLLQCLLWGKLSLVKRIIVRMAQIFRTSESFHWKPFAVEDYLQEELQMQPVTRHLESFDFLFTSTIQTKLPEDHAFSRPLVESLIERLEAQPLPHLTPNEYAHLIVLIQTALEIDEQRRALDENGFRYVLSMRSFYILNRRIASDPSSPRSDGDIVRKTGWRERIRYRDMVWAFHSESQGILLDASVAACNGKMLWTDARALGVFIWLNSVDAMKSHMEMIARNEYMSGGNRDPVACSLFYFALGKIKLVHGLWRQAAWHREQAITLRFLSNDFTQPRWKTAALKNAYALLSKQRFQYAAAFFLLGGSLKDAVNVCIKQLSDFQLAIALARVVEQSNDGPIFQDILKNTVLPIAFLEGNRWLSSWAFWMLHRRDLSVRVLLTPLQDIADAFGMRVQEIREPLFDDPSLALLFSQLRSKTLQTATGTSEISGKSEFNFVLQIARVFCRMGCHALALDLVRTWSFERPTATSRVDIKLPPSPQFSRRSLAVHHFLHRRSSILIDIDVDTHTPSGQNTPRPAHQQTQAKEGEPDRVARKAGLGSLIKSAKHDVQVPEFDINAFI</sequence>
<organism evidence="3 4">
    <name type="scientific">Scleroderma citrinum Foug A</name>
    <dbReference type="NCBI Taxonomy" id="1036808"/>
    <lineage>
        <taxon>Eukaryota</taxon>
        <taxon>Fungi</taxon>
        <taxon>Dikarya</taxon>
        <taxon>Basidiomycota</taxon>
        <taxon>Agaricomycotina</taxon>
        <taxon>Agaricomycetes</taxon>
        <taxon>Agaricomycetidae</taxon>
        <taxon>Boletales</taxon>
        <taxon>Sclerodermatineae</taxon>
        <taxon>Sclerodermataceae</taxon>
        <taxon>Scleroderma</taxon>
    </lineage>
</organism>
<accession>A0A0C3EDC5</accession>